<accession>A0A6I1HNH6</accession>
<name>A0A6I1HNH6_9BURK</name>
<dbReference type="Proteomes" id="UP000468717">
    <property type="component" value="Unassembled WGS sequence"/>
</dbReference>
<sequence>MLRLDAASLLNQQGTVSAGTDLTAKVSGDLNNAGLLYAGRHQQLTVGGLLNNSGSIASVNNTHITAGKVTSSGLLGAGVKADGSLGTAGDLTINADGVLQASGQNLAAGSATLTGSSVDLSGSQTGAANIAITATTGDVQTNKAVISASNLLAIT</sequence>
<gene>
    <name evidence="1" type="ORF">GCN75_28855</name>
</gene>
<organism evidence="1 2">
    <name type="scientific">Janthinobacterium violaceinigrum</name>
    <dbReference type="NCBI Taxonomy" id="2654252"/>
    <lineage>
        <taxon>Bacteria</taxon>
        <taxon>Pseudomonadati</taxon>
        <taxon>Pseudomonadota</taxon>
        <taxon>Betaproteobacteria</taxon>
        <taxon>Burkholderiales</taxon>
        <taxon>Oxalobacteraceae</taxon>
        <taxon>Janthinobacterium</taxon>
    </lineage>
</organism>
<dbReference type="AlphaFoldDB" id="A0A6I1HNH6"/>
<protein>
    <recommendedName>
        <fullName evidence="3">Filamentous hemagglutinin</fullName>
    </recommendedName>
</protein>
<dbReference type="NCBIfam" id="TIGR01731">
    <property type="entry name" value="fil_hemag_20aa"/>
    <property type="match status" value="3"/>
</dbReference>
<keyword evidence="2" id="KW-1185">Reference proteome</keyword>
<dbReference type="RefSeq" id="WP_152285376.1">
    <property type="nucleotide sequence ID" value="NZ_WFLI01000110.1"/>
</dbReference>
<evidence type="ECO:0000313" key="2">
    <source>
        <dbReference type="Proteomes" id="UP000468717"/>
    </source>
</evidence>
<evidence type="ECO:0008006" key="3">
    <source>
        <dbReference type="Google" id="ProtNLM"/>
    </source>
</evidence>
<comment type="caution">
    <text evidence="1">The sequence shown here is derived from an EMBL/GenBank/DDBJ whole genome shotgun (WGS) entry which is preliminary data.</text>
</comment>
<dbReference type="EMBL" id="WFLI01000110">
    <property type="protein sequence ID" value="KAB8057317.1"/>
    <property type="molecule type" value="Genomic_DNA"/>
</dbReference>
<feature type="non-terminal residue" evidence="1">
    <location>
        <position position="155"/>
    </location>
</feature>
<reference evidence="1 2" key="1">
    <citation type="submission" date="2019-10" db="EMBL/GenBank/DDBJ databases">
        <title>Three novel species isolated from a subtropical stream in China.</title>
        <authorList>
            <person name="Lu H."/>
        </authorList>
    </citation>
    <scope>NUCLEOTIDE SEQUENCE [LARGE SCALE GENOMIC DNA]</scope>
    <source>
        <strain evidence="1 2">FT13W</strain>
    </source>
</reference>
<dbReference type="InterPro" id="IPR010069">
    <property type="entry name" value="CdiA_FHA1_rpt"/>
</dbReference>
<evidence type="ECO:0000313" key="1">
    <source>
        <dbReference type="EMBL" id="KAB8057317.1"/>
    </source>
</evidence>
<proteinExistence type="predicted"/>
<dbReference type="Pfam" id="PF05594">
    <property type="entry name" value="Fil_haemagg"/>
    <property type="match status" value="2"/>
</dbReference>
<dbReference type="InterPro" id="IPR008619">
    <property type="entry name" value="Filamentous_hemagglutn_rpt"/>
</dbReference>